<dbReference type="AlphaFoldDB" id="A0A2X3BG50"/>
<dbReference type="RefSeq" id="WP_023949249.1">
    <property type="nucleotide sequence ID" value="NZ_UAWL01000006.1"/>
</dbReference>
<sequence>MEFEYKLVMFGFPALCEDLSEVQSRIRQIPIERAQVETLEQCYLIELKTGKNFAIKCDEKGYFIEECEGY</sequence>
<organism evidence="1 2">
    <name type="scientific">Helicobacter fennelliae</name>
    <dbReference type="NCBI Taxonomy" id="215"/>
    <lineage>
        <taxon>Bacteria</taxon>
        <taxon>Pseudomonadati</taxon>
        <taxon>Campylobacterota</taxon>
        <taxon>Epsilonproteobacteria</taxon>
        <taxon>Campylobacterales</taxon>
        <taxon>Helicobacteraceae</taxon>
        <taxon>Helicobacter</taxon>
    </lineage>
</organism>
<name>A0A2X3BG50_9HELI</name>
<protein>
    <submittedName>
        <fullName evidence="1">Uncharacterized protein</fullName>
    </submittedName>
</protein>
<accession>A0A2X3BG50</accession>
<proteinExistence type="predicted"/>
<dbReference type="Proteomes" id="UP000250166">
    <property type="component" value="Unassembled WGS sequence"/>
</dbReference>
<evidence type="ECO:0000313" key="1">
    <source>
        <dbReference type="EMBL" id="SQB99633.1"/>
    </source>
</evidence>
<gene>
    <name evidence="1" type="ORF">NCTC13102_01958</name>
</gene>
<reference evidence="1 2" key="1">
    <citation type="submission" date="2018-06" db="EMBL/GenBank/DDBJ databases">
        <authorList>
            <consortium name="Pathogen Informatics"/>
            <person name="Doyle S."/>
        </authorList>
    </citation>
    <scope>NUCLEOTIDE SEQUENCE [LARGE SCALE GENOMIC DNA]</scope>
    <source>
        <strain evidence="1 2">NCTC13102</strain>
    </source>
</reference>
<evidence type="ECO:0000313" key="2">
    <source>
        <dbReference type="Proteomes" id="UP000250166"/>
    </source>
</evidence>
<dbReference type="EMBL" id="UAWL01000006">
    <property type="protein sequence ID" value="SQB99633.1"/>
    <property type="molecule type" value="Genomic_DNA"/>
</dbReference>